<dbReference type="EMBL" id="KT624200">
    <property type="protein sequence ID" value="AMM45015.1"/>
    <property type="molecule type" value="Genomic_DNA"/>
</dbReference>
<keyword evidence="2" id="KW-1185">Reference proteome</keyword>
<gene>
    <name evidence="1" type="ORF">SP15_215</name>
</gene>
<dbReference type="GeneID" id="29125384"/>
<reference evidence="1 2" key="1">
    <citation type="submission" date="2015-08" db="EMBL/GenBank/DDBJ databases">
        <authorList>
            <person name="Babu N.S."/>
            <person name="Beckwith C.J."/>
            <person name="Beseler K.G."/>
            <person name="Brison A."/>
            <person name="Carone J.V."/>
            <person name="Caskin T.P."/>
            <person name="Diamond M."/>
            <person name="Durham M.E."/>
            <person name="Foxe J.M."/>
            <person name="Go M."/>
            <person name="Henderson B.A."/>
            <person name="Jones I.B."/>
            <person name="McGettigan J.A."/>
            <person name="Micheletti S.J."/>
            <person name="Nasrallah M.E."/>
            <person name="Ortiz D."/>
            <person name="Piller C.R."/>
            <person name="Privatt S.R."/>
            <person name="Schneider S.L."/>
            <person name="Sharp S."/>
            <person name="Smith T.C."/>
            <person name="Stanton J.D."/>
            <person name="Ullery H.E."/>
            <person name="Wilson R.J."/>
            <person name="Serrano M.G."/>
            <person name="Buck G."/>
            <person name="Lee V."/>
            <person name="Wang Y."/>
            <person name="Carvalho R."/>
            <person name="Voegtly L."/>
            <person name="Shi R."/>
            <person name="Duckworth R."/>
            <person name="Johnson A."/>
            <person name="Loviza R."/>
            <person name="Walstead R."/>
            <person name="Shah Z."/>
            <person name="Kiflezghi M."/>
            <person name="Wade K."/>
            <person name="Ball S.L."/>
            <person name="Bradley K.W."/>
            <person name="Asai D.J."/>
            <person name="Bowman C.A."/>
            <person name="Russell D.A."/>
            <person name="Pope W.H."/>
            <person name="Jacobs-Sera D."/>
            <person name="Hendrix R.W."/>
            <person name="Hatfull G.F."/>
        </authorList>
    </citation>
    <scope>NUCLEOTIDE SEQUENCE [LARGE SCALE GENOMIC DNA]</scope>
</reference>
<sequence length="113" mass="13127">MIGLMTAMSIQEEMDHIERIGRLHGVGLTTNLRDDGSVGVKIFASKILGHDLIKLLEKEFEFVHIERIDYEIASGWFSRLLFKVFQYEMNKLTEKELINSMEGTIYFNKERGD</sequence>
<evidence type="ECO:0000313" key="1">
    <source>
        <dbReference type="EMBL" id="AMM45015.1"/>
    </source>
</evidence>
<dbReference type="Proteomes" id="UP000203261">
    <property type="component" value="Segment"/>
</dbReference>
<dbReference type="RefSeq" id="YP_009302604.1">
    <property type="nucleotide sequence ID" value="NC_031245.1"/>
</dbReference>
<name>A0A127AWJ5_9CAUD</name>
<proteinExistence type="predicted"/>
<organism evidence="1 2">
    <name type="scientific">Bacillus phage SP-15</name>
    <dbReference type="NCBI Taxonomy" id="1792032"/>
    <lineage>
        <taxon>Viruses</taxon>
        <taxon>Duplodnaviria</taxon>
        <taxon>Heunggongvirae</taxon>
        <taxon>Uroviricota</taxon>
        <taxon>Caudoviricetes</taxon>
        <taxon>Thornevirus</taxon>
        <taxon>Thornevirus SP15</taxon>
    </lineage>
</organism>
<accession>A0A127AWJ5</accession>
<evidence type="ECO:0000313" key="2">
    <source>
        <dbReference type="Proteomes" id="UP000203261"/>
    </source>
</evidence>
<protein>
    <submittedName>
        <fullName evidence="1">Uncharacterized protein</fullName>
    </submittedName>
</protein>
<dbReference type="KEGG" id="vg:29125384"/>